<dbReference type="Pfam" id="PF12146">
    <property type="entry name" value="Hydrolase_4"/>
    <property type="match status" value="1"/>
</dbReference>
<comment type="caution">
    <text evidence="2">The sequence shown here is derived from an EMBL/GenBank/DDBJ whole genome shotgun (WGS) entry which is preliminary data.</text>
</comment>
<dbReference type="InterPro" id="IPR029058">
    <property type="entry name" value="AB_hydrolase_fold"/>
</dbReference>
<feature type="non-terminal residue" evidence="2">
    <location>
        <position position="1"/>
    </location>
</feature>
<dbReference type="AlphaFoldDB" id="A0A9D1XR61"/>
<evidence type="ECO:0000259" key="1">
    <source>
        <dbReference type="Pfam" id="PF12146"/>
    </source>
</evidence>
<dbReference type="SUPFAM" id="SSF53474">
    <property type="entry name" value="alpha/beta-Hydrolases"/>
    <property type="match status" value="1"/>
</dbReference>
<dbReference type="Gene3D" id="3.40.50.1820">
    <property type="entry name" value="alpha/beta hydrolase"/>
    <property type="match status" value="1"/>
</dbReference>
<reference evidence="2" key="1">
    <citation type="journal article" date="2021" name="PeerJ">
        <title>Extensive microbial diversity within the chicken gut microbiome revealed by metagenomics and culture.</title>
        <authorList>
            <person name="Gilroy R."/>
            <person name="Ravi A."/>
            <person name="Getino M."/>
            <person name="Pursley I."/>
            <person name="Horton D.L."/>
            <person name="Alikhan N.F."/>
            <person name="Baker D."/>
            <person name="Gharbi K."/>
            <person name="Hall N."/>
            <person name="Watson M."/>
            <person name="Adriaenssens E.M."/>
            <person name="Foster-Nyarko E."/>
            <person name="Jarju S."/>
            <person name="Secka A."/>
            <person name="Antonio M."/>
            <person name="Oren A."/>
            <person name="Chaudhuri R.R."/>
            <person name="La Ragione R."/>
            <person name="Hildebrand F."/>
            <person name="Pallen M.J."/>
        </authorList>
    </citation>
    <scope>NUCLEOTIDE SEQUENCE</scope>
    <source>
        <strain evidence="2">ChiGjej1B1-14440</strain>
    </source>
</reference>
<accession>A0A9D1XR61</accession>
<evidence type="ECO:0000313" key="3">
    <source>
        <dbReference type="Proteomes" id="UP000886724"/>
    </source>
</evidence>
<gene>
    <name evidence="2" type="ORF">H9980_11070</name>
</gene>
<dbReference type="EMBL" id="DXET01000246">
    <property type="protein sequence ID" value="HIX82490.1"/>
    <property type="molecule type" value="Genomic_DNA"/>
</dbReference>
<dbReference type="InterPro" id="IPR022742">
    <property type="entry name" value="Hydrolase_4"/>
</dbReference>
<dbReference type="Proteomes" id="UP000886724">
    <property type="component" value="Unassembled WGS sequence"/>
</dbReference>
<protein>
    <submittedName>
        <fullName evidence="2">Lysophospholipase</fullName>
    </submittedName>
</protein>
<name>A0A9D1XR61_9FIRM</name>
<reference evidence="2" key="2">
    <citation type="submission" date="2021-04" db="EMBL/GenBank/DDBJ databases">
        <authorList>
            <person name="Gilroy R."/>
        </authorList>
    </citation>
    <scope>NUCLEOTIDE SEQUENCE</scope>
    <source>
        <strain evidence="2">ChiGjej1B1-14440</strain>
    </source>
</reference>
<sequence length="91" mass="10253">AGLFRELLNGMIITNDSKAKIYLQCPVYLLSGKNDAVGEFGKGVNKAATLLLKQGANIKKIKLFENMRHDILHEKNCQEVYAYILDIIEKN</sequence>
<proteinExistence type="predicted"/>
<evidence type="ECO:0000313" key="2">
    <source>
        <dbReference type="EMBL" id="HIX82490.1"/>
    </source>
</evidence>
<feature type="domain" description="Serine aminopeptidase S33" evidence="1">
    <location>
        <begin position="2"/>
        <end position="76"/>
    </location>
</feature>
<organism evidence="2 3">
    <name type="scientific">Candidatus Erysipelatoclostridium merdavium</name>
    <dbReference type="NCBI Taxonomy" id="2838566"/>
    <lineage>
        <taxon>Bacteria</taxon>
        <taxon>Bacillati</taxon>
        <taxon>Bacillota</taxon>
        <taxon>Erysipelotrichia</taxon>
        <taxon>Erysipelotrichales</taxon>
        <taxon>Erysipelotrichales incertae sedis</taxon>
    </lineage>
</organism>